<reference evidence="2 3" key="1">
    <citation type="journal article" date="2016" name="Nat. Commun.">
        <title>Thousands of microbial genomes shed light on interconnected biogeochemical processes in an aquifer system.</title>
        <authorList>
            <person name="Anantharaman K."/>
            <person name="Brown C.T."/>
            <person name="Hug L.A."/>
            <person name="Sharon I."/>
            <person name="Castelle C.J."/>
            <person name="Probst A.J."/>
            <person name="Thomas B.C."/>
            <person name="Singh A."/>
            <person name="Wilkins M.J."/>
            <person name="Karaoz U."/>
            <person name="Brodie E.L."/>
            <person name="Williams K.H."/>
            <person name="Hubbard S.S."/>
            <person name="Banfield J.F."/>
        </authorList>
    </citation>
    <scope>NUCLEOTIDE SEQUENCE [LARGE SCALE GENOMIC DNA]</scope>
</reference>
<dbReference type="Gene3D" id="1.10.3210.10">
    <property type="entry name" value="Hypothetical protein af1432"/>
    <property type="match status" value="1"/>
</dbReference>
<comment type="caution">
    <text evidence="2">The sequence shown here is derived from an EMBL/GenBank/DDBJ whole genome shotgun (WGS) entry which is preliminary data.</text>
</comment>
<sequence>MTIRSGWPDRDVQTRFESSLEHSASLFFFGFFDNLSRGLELDLAKLAIKAIAHDLHEILTTDRNPAQVYSKGRTRAQIRRFWERARERVKDWRDWETLFFAEEKRAMWKLTRPLSRKVRNVLREAWVEYYEGKTREDRYLREIHPLVGASWGLFCREQPGNEGMASLNSFFAEGDQIITDLYLRKLLLEVQEKVRKAFGAKNN</sequence>
<evidence type="ECO:0000313" key="3">
    <source>
        <dbReference type="Proteomes" id="UP000176631"/>
    </source>
</evidence>
<gene>
    <name evidence="2" type="ORF">A2172_03130</name>
</gene>
<dbReference type="InterPro" id="IPR006674">
    <property type="entry name" value="HD_domain"/>
</dbReference>
<name>A0A1G1W5E6_9BACT</name>
<evidence type="ECO:0000259" key="1">
    <source>
        <dbReference type="Pfam" id="PF13023"/>
    </source>
</evidence>
<dbReference type="EMBL" id="MHCP01000030">
    <property type="protein sequence ID" value="OGY22906.1"/>
    <property type="molecule type" value="Genomic_DNA"/>
</dbReference>
<feature type="domain" description="HD" evidence="1">
    <location>
        <begin position="2"/>
        <end position="67"/>
    </location>
</feature>
<organism evidence="2 3">
    <name type="scientific">Candidatus Woykebacteria bacterium RBG_13_40_15</name>
    <dbReference type="NCBI Taxonomy" id="1802593"/>
    <lineage>
        <taxon>Bacteria</taxon>
        <taxon>Candidatus Woykeibacteriota</taxon>
    </lineage>
</organism>
<dbReference type="STRING" id="1802593.A2172_03130"/>
<dbReference type="Proteomes" id="UP000176631">
    <property type="component" value="Unassembled WGS sequence"/>
</dbReference>
<evidence type="ECO:0000313" key="2">
    <source>
        <dbReference type="EMBL" id="OGY22906.1"/>
    </source>
</evidence>
<accession>A0A1G1W5E6</accession>
<proteinExistence type="predicted"/>
<dbReference type="Pfam" id="PF13023">
    <property type="entry name" value="HD_3"/>
    <property type="match status" value="1"/>
</dbReference>
<protein>
    <recommendedName>
        <fullName evidence="1">HD domain-containing protein</fullName>
    </recommendedName>
</protein>
<dbReference type="SUPFAM" id="SSF109604">
    <property type="entry name" value="HD-domain/PDEase-like"/>
    <property type="match status" value="1"/>
</dbReference>
<dbReference type="AlphaFoldDB" id="A0A1G1W5E6"/>